<dbReference type="AlphaFoldDB" id="A0AAV7RQV6"/>
<comment type="caution">
    <text evidence="2">The sequence shown here is derived from an EMBL/GenBank/DDBJ whole genome shotgun (WGS) entry which is preliminary data.</text>
</comment>
<evidence type="ECO:0000256" key="1">
    <source>
        <dbReference type="SAM" id="MobiDB-lite"/>
    </source>
</evidence>
<proteinExistence type="predicted"/>
<sequence>MATPCRSPSPKGPGSSHERPPVLRAAPTRHPTPGSRHRDNPRAIQQSVQPSVRPVQHVRRVLQAAPAPEPNSNPRDNP</sequence>
<organism evidence="2 3">
    <name type="scientific">Pleurodeles waltl</name>
    <name type="common">Iberian ribbed newt</name>
    <dbReference type="NCBI Taxonomy" id="8319"/>
    <lineage>
        <taxon>Eukaryota</taxon>
        <taxon>Metazoa</taxon>
        <taxon>Chordata</taxon>
        <taxon>Craniata</taxon>
        <taxon>Vertebrata</taxon>
        <taxon>Euteleostomi</taxon>
        <taxon>Amphibia</taxon>
        <taxon>Batrachia</taxon>
        <taxon>Caudata</taxon>
        <taxon>Salamandroidea</taxon>
        <taxon>Salamandridae</taxon>
        <taxon>Pleurodelinae</taxon>
        <taxon>Pleurodeles</taxon>
    </lineage>
</organism>
<feature type="compositionally biased region" description="Low complexity" evidence="1">
    <location>
        <begin position="45"/>
        <end position="55"/>
    </location>
</feature>
<reference evidence="2" key="1">
    <citation type="journal article" date="2022" name="bioRxiv">
        <title>Sequencing and chromosome-scale assembly of the giantPleurodeles waltlgenome.</title>
        <authorList>
            <person name="Brown T."/>
            <person name="Elewa A."/>
            <person name="Iarovenko S."/>
            <person name="Subramanian E."/>
            <person name="Araus A.J."/>
            <person name="Petzold A."/>
            <person name="Susuki M."/>
            <person name="Suzuki K.-i.T."/>
            <person name="Hayashi T."/>
            <person name="Toyoda A."/>
            <person name="Oliveira C."/>
            <person name="Osipova E."/>
            <person name="Leigh N.D."/>
            <person name="Simon A."/>
            <person name="Yun M.H."/>
        </authorList>
    </citation>
    <scope>NUCLEOTIDE SEQUENCE</scope>
    <source>
        <strain evidence="2">20211129_DDA</strain>
        <tissue evidence="2">Liver</tissue>
    </source>
</reference>
<dbReference type="Proteomes" id="UP001066276">
    <property type="component" value="Chromosome 5"/>
</dbReference>
<feature type="region of interest" description="Disordered" evidence="1">
    <location>
        <begin position="1"/>
        <end position="78"/>
    </location>
</feature>
<name>A0AAV7RQV6_PLEWA</name>
<evidence type="ECO:0000313" key="3">
    <source>
        <dbReference type="Proteomes" id="UP001066276"/>
    </source>
</evidence>
<keyword evidence="3" id="KW-1185">Reference proteome</keyword>
<evidence type="ECO:0000313" key="2">
    <source>
        <dbReference type="EMBL" id="KAJ1153328.1"/>
    </source>
</evidence>
<dbReference type="EMBL" id="JANPWB010000009">
    <property type="protein sequence ID" value="KAJ1153328.1"/>
    <property type="molecule type" value="Genomic_DNA"/>
</dbReference>
<protein>
    <submittedName>
        <fullName evidence="2">Uncharacterized protein</fullName>
    </submittedName>
</protein>
<gene>
    <name evidence="2" type="ORF">NDU88_006089</name>
</gene>
<accession>A0AAV7RQV6</accession>